<dbReference type="InterPro" id="IPR038606">
    <property type="entry name" value="To_sf"/>
</dbReference>
<name>T1ISX4_STRMM</name>
<evidence type="ECO:0000313" key="2">
    <source>
        <dbReference type="EnsemblMetazoa" id="SMAR004211-PA"/>
    </source>
</evidence>
<evidence type="ECO:0000313" key="3">
    <source>
        <dbReference type="Proteomes" id="UP000014500"/>
    </source>
</evidence>
<dbReference type="Proteomes" id="UP000014500">
    <property type="component" value="Unassembled WGS sequence"/>
</dbReference>
<evidence type="ECO:0008006" key="4">
    <source>
        <dbReference type="Google" id="ProtNLM"/>
    </source>
</evidence>
<dbReference type="InterPro" id="IPR020234">
    <property type="entry name" value="Mite_allergen_group-7"/>
</dbReference>
<protein>
    <recommendedName>
        <fullName evidence="4">Lipid-binding serum glycoprotein N-terminal domain-containing protein</fullName>
    </recommendedName>
</protein>
<dbReference type="EMBL" id="JH431449">
    <property type="status" value="NOT_ANNOTATED_CDS"/>
    <property type="molecule type" value="Genomic_DNA"/>
</dbReference>
<dbReference type="Pfam" id="PF16984">
    <property type="entry name" value="Grp7_allergen"/>
    <property type="match status" value="2"/>
</dbReference>
<dbReference type="PANTHER" id="PTHR11008:SF9">
    <property type="entry name" value="PROTEIN TAKEOUT-LIKE PROTEIN"/>
    <property type="match status" value="1"/>
</dbReference>
<dbReference type="AlphaFoldDB" id="T1ISX4"/>
<organism evidence="2 3">
    <name type="scientific">Strigamia maritima</name>
    <name type="common">European centipede</name>
    <name type="synonym">Geophilus maritimus</name>
    <dbReference type="NCBI Taxonomy" id="126957"/>
    <lineage>
        <taxon>Eukaryota</taxon>
        <taxon>Metazoa</taxon>
        <taxon>Ecdysozoa</taxon>
        <taxon>Arthropoda</taxon>
        <taxon>Myriapoda</taxon>
        <taxon>Chilopoda</taxon>
        <taxon>Pleurostigmophora</taxon>
        <taxon>Geophilomorpha</taxon>
        <taxon>Linotaeniidae</taxon>
        <taxon>Strigamia</taxon>
    </lineage>
</organism>
<proteinExistence type="predicted"/>
<dbReference type="Gene3D" id="3.15.10.50">
    <property type="match status" value="2"/>
</dbReference>
<dbReference type="InterPro" id="IPR010562">
    <property type="entry name" value="Haemolymph_juvenile_hormone-bd"/>
</dbReference>
<dbReference type="HOGENOM" id="CLU_447316_0_0_1"/>
<feature type="signal peptide" evidence="1">
    <location>
        <begin position="1"/>
        <end position="19"/>
    </location>
</feature>
<dbReference type="Gene3D" id="3.15.10.30">
    <property type="entry name" value="Haemolymph juvenile hormone binding protein"/>
    <property type="match status" value="1"/>
</dbReference>
<dbReference type="PANTHER" id="PTHR11008">
    <property type="entry name" value="PROTEIN TAKEOUT-LIKE PROTEIN"/>
    <property type="match status" value="1"/>
</dbReference>
<sequence>MKMALIHLLWVLFLSVAHATPTKRDVKNNADEYMDKLLINVRQLILEKDMDPYTTINYSFLNMHLSGELHGLATLRRAGPAHLTFNKQDDSIQIEAVFGVTDLKVNLKWDISMGFLPFNGYVSGTAADAVTNVVLRVDVNRKTVRITKFKVGQIGHITVETKTMPIPFWDRILSLISSSVSNVMKNTVAKLLEGPIKAALKLKYATPDPNDYVDDIVHHVREYILAKKLDPYNAIDVDILNTHVSGALLGMGTMGREEDAAMIYKPNEFQSIQSKLRVHLLKGQLKWTTKVLSYTITGTASVTIQDVLMDIQLDMNSDKSQFTLKEFDITQVGTISVHLDVVPIFDYVVSSVTNVIAALCKNIVFRLIDGPIKLGLQKVIDEHAFESTMKSVHTSVLLLLLLLSIFGAVQVLNGHIHGTTRLTRETNQDKTWTAKLIANIREVIRKGLAVAHLPPLDPLHIGSLHIYKNLIKGIESYIDVTGDISNLTLTGLSNFSVSDVDLTFIPPRFHANFYLPVLNFSGNNSLDGTIGSWVPMNTRGVFSVAAVNVIMSIDAPLTFEKGFNVILSDLNFKLNVESFNTQLVSGGGFMGGMVNTVLSGTLKTMFDVFVP</sequence>
<reference evidence="2" key="2">
    <citation type="submission" date="2015-02" db="UniProtKB">
        <authorList>
            <consortium name="EnsemblMetazoa"/>
        </authorList>
    </citation>
    <scope>IDENTIFICATION</scope>
</reference>
<reference evidence="3" key="1">
    <citation type="submission" date="2011-05" db="EMBL/GenBank/DDBJ databases">
        <authorList>
            <person name="Richards S.R."/>
            <person name="Qu J."/>
            <person name="Jiang H."/>
            <person name="Jhangiani S.N."/>
            <person name="Agravi P."/>
            <person name="Goodspeed R."/>
            <person name="Gross S."/>
            <person name="Mandapat C."/>
            <person name="Jackson L."/>
            <person name="Mathew T."/>
            <person name="Pu L."/>
            <person name="Thornton R."/>
            <person name="Saada N."/>
            <person name="Wilczek-Boney K.B."/>
            <person name="Lee S."/>
            <person name="Kovar C."/>
            <person name="Wu Y."/>
            <person name="Scherer S.E."/>
            <person name="Worley K.C."/>
            <person name="Muzny D.M."/>
            <person name="Gibbs R."/>
        </authorList>
    </citation>
    <scope>NUCLEOTIDE SEQUENCE</scope>
    <source>
        <strain evidence="3">Brora</strain>
    </source>
</reference>
<dbReference type="EnsemblMetazoa" id="SMAR004211-RA">
    <property type="protein sequence ID" value="SMAR004211-PA"/>
    <property type="gene ID" value="SMAR004211"/>
</dbReference>
<feature type="chain" id="PRO_5004589911" description="Lipid-binding serum glycoprotein N-terminal domain-containing protein" evidence="1">
    <location>
        <begin position="20"/>
        <end position="611"/>
    </location>
</feature>
<evidence type="ECO:0000256" key="1">
    <source>
        <dbReference type="SAM" id="SignalP"/>
    </source>
</evidence>
<accession>T1ISX4</accession>
<keyword evidence="1" id="KW-0732">Signal</keyword>
<keyword evidence="3" id="KW-1185">Reference proteome</keyword>
<dbReference type="InterPro" id="IPR038602">
    <property type="entry name" value="Mite_allergen_7_sf"/>
</dbReference>
<dbReference type="Pfam" id="PF06585">
    <property type="entry name" value="JHBP"/>
    <property type="match status" value="1"/>
</dbReference>